<reference evidence="2" key="1">
    <citation type="submission" date="2017-06" db="EMBL/GenBank/DDBJ databases">
        <authorList>
            <person name="Furmanczyk E.M."/>
        </authorList>
    </citation>
    <scope>NUCLEOTIDE SEQUENCE [LARGE SCALE GENOMIC DNA]</scope>
    <source>
        <strain evidence="2">AP3_16</strain>
    </source>
</reference>
<name>A0A2S6FFC8_9PSED</name>
<evidence type="ECO:0000313" key="1">
    <source>
        <dbReference type="EMBL" id="PPK36126.1"/>
    </source>
</evidence>
<dbReference type="AlphaFoldDB" id="A0A2S6FFC8"/>
<sequence length="157" mass="17363">MLAGDCLQGAKVHILNPDNTIWAEAIVEGKKWRYLHKWIVGQWSVRTGQIVNGEPSYPSVERRFTVSVKSDAPLIAAPMDDSRYRQGPVPIVVGCDPAASAVQIQNYDGSFLGEATKLMPGLWRYNRSWDRGHKGVKAVAFVNGMSSPSGMIMFQVE</sequence>
<gene>
    <name evidence="1" type="ORF">CD175_25440</name>
</gene>
<comment type="caution">
    <text evidence="1">The sequence shown here is derived from an EMBL/GenBank/DDBJ whole genome shotgun (WGS) entry which is preliminary data.</text>
</comment>
<dbReference type="EMBL" id="NIRS01000007">
    <property type="protein sequence ID" value="PPK36126.1"/>
    <property type="molecule type" value="Genomic_DNA"/>
</dbReference>
<proteinExistence type="predicted"/>
<organism evidence="1 2">
    <name type="scientific">Pseudomonas laurylsulfatiphila</name>
    <dbReference type="NCBI Taxonomy" id="2011015"/>
    <lineage>
        <taxon>Bacteria</taxon>
        <taxon>Pseudomonadati</taxon>
        <taxon>Pseudomonadota</taxon>
        <taxon>Gammaproteobacteria</taxon>
        <taxon>Pseudomonadales</taxon>
        <taxon>Pseudomonadaceae</taxon>
        <taxon>Pseudomonas</taxon>
    </lineage>
</organism>
<dbReference type="Proteomes" id="UP000238541">
    <property type="component" value="Unassembled WGS sequence"/>
</dbReference>
<keyword evidence="2" id="KW-1185">Reference proteome</keyword>
<evidence type="ECO:0000313" key="2">
    <source>
        <dbReference type="Proteomes" id="UP000238541"/>
    </source>
</evidence>
<protein>
    <submittedName>
        <fullName evidence="1">Uncharacterized protein</fullName>
    </submittedName>
</protein>
<accession>A0A2S6FFC8</accession>